<dbReference type="AlphaFoldDB" id="A0A438H4B6"/>
<proteinExistence type="predicted"/>
<sequence>MNDILYVHYYALTLICDSASPFVDQVHIHFHFGYSLYHLFQIKESHSSALHICWLFRPPSPICPFGQWLSLNVCPLATAIVLGYAPSDFGPSTQIVRAYDSTRREVMGTLEIELLIGSATFVTVFQVLSIPTSFNLLLGRPWIHRAKAIPSSLHQKVKFIHDGRVVVVQSVGDMFIAVEPVLEICHIDDDLFMTGFTFDEVQTMEIEDFCRDFVAMSFDQHSSTVVLDIMRSMSYLPGMGLGCCQHEPSEFIAIPNHDIPFRLGFIPTEADYLYMARLRKERVRAWLTHTPFYYPMRSYTRNLADYFVKASNPHAPSDWIIEGLITTQEAELQHLVQQLRLRDGAPSPSTSVLIASSSPDRMSLMTLCFPDEIDDHRAFAEISDIVDGVVPHDEYIDEMLADSCPIGVSADLCPAGAP</sequence>
<gene>
    <name evidence="1" type="ORF">CK203_056090</name>
</gene>
<dbReference type="PANTHER" id="PTHR33240">
    <property type="entry name" value="OS08G0508500 PROTEIN"/>
    <property type="match status" value="1"/>
</dbReference>
<evidence type="ECO:0000313" key="2">
    <source>
        <dbReference type="Proteomes" id="UP000288805"/>
    </source>
</evidence>
<reference evidence="1 2" key="1">
    <citation type="journal article" date="2018" name="PLoS Genet.">
        <title>Population sequencing reveals clonal diversity and ancestral inbreeding in the grapevine cultivar Chardonnay.</title>
        <authorList>
            <person name="Roach M.J."/>
            <person name="Johnson D.L."/>
            <person name="Bohlmann J."/>
            <person name="van Vuuren H.J."/>
            <person name="Jones S.J."/>
            <person name="Pretorius I.S."/>
            <person name="Schmidt S.A."/>
            <person name="Borneman A.R."/>
        </authorList>
    </citation>
    <scope>NUCLEOTIDE SEQUENCE [LARGE SCALE GENOMIC DNA]</scope>
    <source>
        <strain evidence="2">cv. Chardonnay</strain>
        <tissue evidence="1">Leaf</tissue>
    </source>
</reference>
<comment type="caution">
    <text evidence="1">The sequence shown here is derived from an EMBL/GenBank/DDBJ whole genome shotgun (WGS) entry which is preliminary data.</text>
</comment>
<name>A0A438H4B6_VITVI</name>
<dbReference type="EMBL" id="QGNW01000281">
    <property type="protein sequence ID" value="RVW79420.1"/>
    <property type="molecule type" value="Genomic_DNA"/>
</dbReference>
<evidence type="ECO:0000313" key="1">
    <source>
        <dbReference type="EMBL" id="RVW79420.1"/>
    </source>
</evidence>
<dbReference type="PANTHER" id="PTHR33240:SF15">
    <property type="entry name" value="GAG-PRO-LIKE PROTEIN"/>
    <property type="match status" value="1"/>
</dbReference>
<accession>A0A438H4B6</accession>
<organism evidence="1 2">
    <name type="scientific">Vitis vinifera</name>
    <name type="common">Grape</name>
    <dbReference type="NCBI Taxonomy" id="29760"/>
    <lineage>
        <taxon>Eukaryota</taxon>
        <taxon>Viridiplantae</taxon>
        <taxon>Streptophyta</taxon>
        <taxon>Embryophyta</taxon>
        <taxon>Tracheophyta</taxon>
        <taxon>Spermatophyta</taxon>
        <taxon>Magnoliopsida</taxon>
        <taxon>eudicotyledons</taxon>
        <taxon>Gunneridae</taxon>
        <taxon>Pentapetalae</taxon>
        <taxon>rosids</taxon>
        <taxon>Vitales</taxon>
        <taxon>Vitaceae</taxon>
        <taxon>Viteae</taxon>
        <taxon>Vitis</taxon>
    </lineage>
</organism>
<protein>
    <submittedName>
        <fullName evidence="1">Uncharacterized protein</fullName>
    </submittedName>
</protein>
<dbReference type="Proteomes" id="UP000288805">
    <property type="component" value="Unassembled WGS sequence"/>
</dbReference>